<proteinExistence type="predicted"/>
<organism evidence="1 2">
    <name type="scientific">Nitrosomonas mobilis</name>
    <dbReference type="NCBI Taxonomy" id="51642"/>
    <lineage>
        <taxon>Bacteria</taxon>
        <taxon>Pseudomonadati</taxon>
        <taxon>Pseudomonadota</taxon>
        <taxon>Betaproteobacteria</taxon>
        <taxon>Nitrosomonadales</taxon>
        <taxon>Nitrosomonadaceae</taxon>
        <taxon>Nitrosomonas</taxon>
    </lineage>
</organism>
<reference evidence="1 2" key="1">
    <citation type="submission" date="2016-10" db="EMBL/GenBank/DDBJ databases">
        <authorList>
            <person name="de Groot N.N."/>
        </authorList>
    </citation>
    <scope>NUCLEOTIDE SEQUENCE [LARGE SCALE GENOMIC DNA]</scope>
    <source>
        <strain evidence="1">1</strain>
    </source>
</reference>
<dbReference type="AlphaFoldDB" id="A0A1G5SF87"/>
<accession>A0A1G5SF87</accession>
<dbReference type="EMBL" id="FMWO01000049">
    <property type="protein sequence ID" value="SCZ85778.1"/>
    <property type="molecule type" value="Genomic_DNA"/>
</dbReference>
<evidence type="ECO:0000313" key="2">
    <source>
        <dbReference type="Proteomes" id="UP000198729"/>
    </source>
</evidence>
<sequence>MNLMAINKKQKLIVVVLLVTLPLLSGCWTLVAAGAGAYGGYKMKENGYTLRNPVAKEKPAKIGQKNRQSQSR</sequence>
<protein>
    <submittedName>
        <fullName evidence="1">Uncharacterized protein</fullName>
    </submittedName>
</protein>
<dbReference type="Proteomes" id="UP000198729">
    <property type="component" value="Unassembled WGS sequence"/>
</dbReference>
<keyword evidence="2" id="KW-1185">Reference proteome</keyword>
<gene>
    <name evidence="1" type="ORF">NSMM_410013</name>
</gene>
<evidence type="ECO:0000313" key="1">
    <source>
        <dbReference type="EMBL" id="SCZ85778.1"/>
    </source>
</evidence>
<name>A0A1G5SF87_9PROT</name>
<dbReference type="STRING" id="51642.NSMM_410013"/>